<dbReference type="EMBL" id="JADWDC010000071">
    <property type="protein sequence ID" value="MCC0179200.1"/>
    <property type="molecule type" value="Genomic_DNA"/>
</dbReference>
<accession>A0A964FGR1</accession>
<protein>
    <recommendedName>
        <fullName evidence="3">Transposase</fullName>
    </recommendedName>
</protein>
<evidence type="ECO:0000313" key="1">
    <source>
        <dbReference type="EMBL" id="MCC0179200.1"/>
    </source>
</evidence>
<dbReference type="Proteomes" id="UP000729733">
    <property type="component" value="Unassembled WGS sequence"/>
</dbReference>
<reference evidence="1" key="1">
    <citation type="journal article" date="2021" name="Antonie Van Leeuwenhoek">
        <title>Draft genome and description of Waterburya agarophytonicola gen. nov. sp. nov. (Pleurocapsales, Cyanobacteria): a seaweed symbiont.</title>
        <authorList>
            <person name="Bonthond G."/>
            <person name="Shalygin S."/>
            <person name="Bayer T."/>
            <person name="Weinberger F."/>
        </authorList>
    </citation>
    <scope>NUCLEOTIDE SEQUENCE</scope>
    <source>
        <strain evidence="1">KI4</strain>
    </source>
</reference>
<organism evidence="1 2">
    <name type="scientific">Waterburya agarophytonicola KI4</name>
    <dbReference type="NCBI Taxonomy" id="2874699"/>
    <lineage>
        <taxon>Bacteria</taxon>
        <taxon>Bacillati</taxon>
        <taxon>Cyanobacteriota</taxon>
        <taxon>Cyanophyceae</taxon>
        <taxon>Pleurocapsales</taxon>
        <taxon>Hyellaceae</taxon>
        <taxon>Waterburya</taxon>
        <taxon>Waterburya agarophytonicola</taxon>
    </lineage>
</organism>
<comment type="caution">
    <text evidence="1">The sequence shown here is derived from an EMBL/GenBank/DDBJ whole genome shotgun (WGS) entry which is preliminary data.</text>
</comment>
<name>A0A964FGR1_9CYAN</name>
<keyword evidence="2" id="KW-1185">Reference proteome</keyword>
<proteinExistence type="predicted"/>
<dbReference type="AlphaFoldDB" id="A0A964FGR1"/>
<dbReference type="RefSeq" id="WP_229642302.1">
    <property type="nucleotide sequence ID" value="NZ_JADWDC010000071.1"/>
</dbReference>
<evidence type="ECO:0008006" key="3">
    <source>
        <dbReference type="Google" id="ProtNLM"/>
    </source>
</evidence>
<gene>
    <name evidence="1" type="ORF">I4641_19745</name>
</gene>
<evidence type="ECO:0000313" key="2">
    <source>
        <dbReference type="Proteomes" id="UP000729733"/>
    </source>
</evidence>
<sequence>MVVSIRGDKSICLPVSSEEQYRQLIADNPNFRAYLLQVYTKYPEIFPTGMDEGFSFHDWVVSSKQELSMRRIKLKTNQEVYQLRPDFIMPYMVGKTEEIDKPMYLRQFGVPFEALAYVFGRNPMYWYRIYLSLGRASIVGTTIKDRQKLPQHLVADEKHTWLKGKRVYLPTTAAEGCILGVAFSESASAEALTKGYKEFQTEARLLDPNYTPVTVNTDAWDGTKQAWLKLFPTVTLVLCFLHAVLKVQKGSPSYRNLRKKLKSKLWKAYKAANAAEFLKGLRFALIWSKKHIRRKRTLSKMRQLCRRASQFTVAYQFPQAHRTSNMVDRLMNHQDRLLYTMQYFHGDKESARLYLRSMALVWNFHPYGARMRSNSPEQRSPFTDFNGFSYHHNWLHNLLIASSMNGRQTPQSG</sequence>